<evidence type="ECO:0000313" key="1">
    <source>
        <dbReference type="EMBL" id="GAL37941.1"/>
    </source>
</evidence>
<dbReference type="OrthoDB" id="9785826at2"/>
<dbReference type="EMBL" id="BBMT01000023">
    <property type="protein sequence ID" value="GAL37941.1"/>
    <property type="molecule type" value="Genomic_DNA"/>
</dbReference>
<name>A0A090TDI2_9VIBR</name>
<proteinExistence type="predicted"/>
<dbReference type="AlphaFoldDB" id="A0A090TDI2"/>
<gene>
    <name evidence="1" type="ORF">JCM19240_4508</name>
</gene>
<dbReference type="Proteomes" id="UP000029224">
    <property type="component" value="Unassembled WGS sequence"/>
</dbReference>
<dbReference type="CDD" id="cd05325">
    <property type="entry name" value="carb_red_sniffer_like_SDR_c"/>
    <property type="match status" value="1"/>
</dbReference>
<sequence length="252" mass="27702">MSDLGLSVLIVGGSGGIGWALCKTLSTLPNVKVMATYRQDIPEEAKDYGEIVWLPIDVREQSQYVALVEGVIEILSETTGQPARIDWVINCVGQLSIDQELPEKNLKSIESERFVKAMQINTLPTLLLAQHLQPLLRRSAAPRFATISARVGSISDNGLGGWYSYRCSKAALNMALKNISIEWGRLMPNSCTVALHPGTTDTSLSKPFQANVPEHKLFSADKTARLLMGVLMSLQRENNGQFLAFDGSLIEW</sequence>
<evidence type="ECO:0000313" key="2">
    <source>
        <dbReference type="Proteomes" id="UP000029224"/>
    </source>
</evidence>
<dbReference type="GO" id="GO:0016491">
    <property type="term" value="F:oxidoreductase activity"/>
    <property type="evidence" value="ECO:0007669"/>
    <property type="project" value="TreeGrafter"/>
</dbReference>
<dbReference type="PANTHER" id="PTHR43544">
    <property type="entry name" value="SHORT-CHAIN DEHYDROGENASE/REDUCTASE"/>
    <property type="match status" value="1"/>
</dbReference>
<dbReference type="GO" id="GO:0005737">
    <property type="term" value="C:cytoplasm"/>
    <property type="evidence" value="ECO:0007669"/>
    <property type="project" value="TreeGrafter"/>
</dbReference>
<dbReference type="InterPro" id="IPR051468">
    <property type="entry name" value="Fungal_SecMetab_SDRs"/>
</dbReference>
<organism evidence="1 2">
    <name type="scientific">Vibrio maritimus</name>
    <dbReference type="NCBI Taxonomy" id="990268"/>
    <lineage>
        <taxon>Bacteria</taxon>
        <taxon>Pseudomonadati</taxon>
        <taxon>Pseudomonadota</taxon>
        <taxon>Gammaproteobacteria</taxon>
        <taxon>Vibrionales</taxon>
        <taxon>Vibrionaceae</taxon>
        <taxon>Vibrio</taxon>
    </lineage>
</organism>
<comment type="caution">
    <text evidence="1">The sequence shown here is derived from an EMBL/GenBank/DDBJ whole genome shotgun (WGS) entry which is preliminary data.</text>
</comment>
<dbReference type="InterPro" id="IPR036291">
    <property type="entry name" value="NAD(P)-bd_dom_sf"/>
</dbReference>
<dbReference type="SUPFAM" id="SSF51735">
    <property type="entry name" value="NAD(P)-binding Rossmann-fold domains"/>
    <property type="match status" value="1"/>
</dbReference>
<reference evidence="1 2" key="1">
    <citation type="submission" date="2014-09" db="EMBL/GenBank/DDBJ databases">
        <title>Vibrio maritimus JCM 19240. (C210) whole genome shotgun sequence.</title>
        <authorList>
            <person name="Sawabe T."/>
            <person name="Meirelles P."/>
            <person name="Nakanishi M."/>
            <person name="Sayaka M."/>
            <person name="Hattori M."/>
            <person name="Ohkuma M."/>
        </authorList>
    </citation>
    <scope>NUCLEOTIDE SEQUENCE [LARGE SCALE GENOMIC DNA]</scope>
    <source>
        <strain evidence="1 2">JCM 19240</strain>
    </source>
</reference>
<keyword evidence="2" id="KW-1185">Reference proteome</keyword>
<reference evidence="1 2" key="2">
    <citation type="submission" date="2014-09" db="EMBL/GenBank/DDBJ databases">
        <authorList>
            <consortium name="NBRP consortium"/>
            <person name="Sawabe T."/>
            <person name="Meirelles P."/>
            <person name="Nakanishi M."/>
            <person name="Sayaka M."/>
            <person name="Hattori M."/>
            <person name="Ohkuma M."/>
        </authorList>
    </citation>
    <scope>NUCLEOTIDE SEQUENCE [LARGE SCALE GENOMIC DNA]</scope>
    <source>
        <strain evidence="1 2">JCM 19240</strain>
    </source>
</reference>
<dbReference type="Gene3D" id="3.40.50.720">
    <property type="entry name" value="NAD(P)-binding Rossmann-like Domain"/>
    <property type="match status" value="1"/>
</dbReference>
<accession>A0A090TDI2</accession>
<dbReference type="PRINTS" id="PR00081">
    <property type="entry name" value="GDHRDH"/>
</dbReference>
<protein>
    <submittedName>
        <fullName evidence="1">Cell-cell signaling protein C-factor</fullName>
    </submittedName>
</protein>
<dbReference type="Pfam" id="PF00106">
    <property type="entry name" value="adh_short"/>
    <property type="match status" value="1"/>
</dbReference>
<dbReference type="InterPro" id="IPR002347">
    <property type="entry name" value="SDR_fam"/>
</dbReference>
<dbReference type="PANTHER" id="PTHR43544:SF12">
    <property type="entry name" value="NAD(P)-BINDING ROSSMANN-FOLD SUPERFAMILY PROTEIN"/>
    <property type="match status" value="1"/>
</dbReference>